<dbReference type="Pfam" id="PF00085">
    <property type="entry name" value="Thioredoxin"/>
    <property type="match status" value="1"/>
</dbReference>
<gene>
    <name evidence="4" type="ORF">F8O02_04465</name>
</gene>
<evidence type="ECO:0000313" key="5">
    <source>
        <dbReference type="Proteomes" id="UP000481339"/>
    </source>
</evidence>
<dbReference type="GO" id="GO:0015035">
    <property type="term" value="F:protein-disulfide reductase activity"/>
    <property type="evidence" value="ECO:0007669"/>
    <property type="project" value="TreeGrafter"/>
</dbReference>
<evidence type="ECO:0000313" key="4">
    <source>
        <dbReference type="EMBL" id="KAB1632275.1"/>
    </source>
</evidence>
<dbReference type="OrthoDB" id="9790390at2"/>
<evidence type="ECO:0000256" key="1">
    <source>
        <dbReference type="ARBA" id="ARBA00023157"/>
    </source>
</evidence>
<dbReference type="Gene3D" id="3.40.30.10">
    <property type="entry name" value="Glutaredoxin"/>
    <property type="match status" value="1"/>
</dbReference>
<dbReference type="InterPro" id="IPR036249">
    <property type="entry name" value="Thioredoxin-like_sf"/>
</dbReference>
<dbReference type="PANTHER" id="PTHR45663:SF40">
    <property type="entry name" value="THIOREDOXIN 2"/>
    <property type="match status" value="1"/>
</dbReference>
<proteinExistence type="predicted"/>
<evidence type="ECO:0000259" key="3">
    <source>
        <dbReference type="PROSITE" id="PS51352"/>
    </source>
</evidence>
<feature type="compositionally biased region" description="Low complexity" evidence="2">
    <location>
        <begin position="118"/>
        <end position="130"/>
    </location>
</feature>
<dbReference type="GO" id="GO:0005829">
    <property type="term" value="C:cytosol"/>
    <property type="evidence" value="ECO:0007669"/>
    <property type="project" value="TreeGrafter"/>
</dbReference>
<dbReference type="CDD" id="cd02947">
    <property type="entry name" value="TRX_family"/>
    <property type="match status" value="1"/>
</dbReference>
<dbReference type="PANTHER" id="PTHR45663">
    <property type="entry name" value="GEO12009P1"/>
    <property type="match status" value="1"/>
</dbReference>
<keyword evidence="5" id="KW-1185">Reference proteome</keyword>
<dbReference type="PROSITE" id="PS00194">
    <property type="entry name" value="THIOREDOXIN_1"/>
    <property type="match status" value="1"/>
</dbReference>
<dbReference type="InterPro" id="IPR017937">
    <property type="entry name" value="Thioredoxin_CS"/>
</dbReference>
<feature type="region of interest" description="Disordered" evidence="2">
    <location>
        <begin position="117"/>
        <end position="138"/>
    </location>
</feature>
<protein>
    <submittedName>
        <fullName evidence="4">Thiol reductase thioredoxin</fullName>
    </submittedName>
</protein>
<dbReference type="PRINTS" id="PR00421">
    <property type="entry name" value="THIOREDOXIN"/>
</dbReference>
<comment type="caution">
    <text evidence="4">The sequence shown here is derived from an EMBL/GenBank/DDBJ whole genome shotgun (WGS) entry which is preliminary data.</text>
</comment>
<sequence length="138" mass="14767">MAPTDVTEKTLPELLAAHDIVLLDLWARWCGPCRAFAPVFAAVAAEHPEIGFGRIDVDREPGLARAFGIASIPTLVVFRERVPVLAQAGALGLGALREIVRRVQGLDMDAVRQERATARAASSASASATARSDEQHRS</sequence>
<organism evidence="4 5">
    <name type="scientific">Pseudoclavibacter caeni</name>
    <dbReference type="NCBI Taxonomy" id="908846"/>
    <lineage>
        <taxon>Bacteria</taxon>
        <taxon>Bacillati</taxon>
        <taxon>Actinomycetota</taxon>
        <taxon>Actinomycetes</taxon>
        <taxon>Micrococcales</taxon>
        <taxon>Microbacteriaceae</taxon>
        <taxon>Pseudoclavibacter</taxon>
    </lineage>
</organism>
<reference evidence="4 5" key="1">
    <citation type="submission" date="2019-09" db="EMBL/GenBank/DDBJ databases">
        <title>Phylogeny of genus Pseudoclavibacter and closely related genus.</title>
        <authorList>
            <person name="Li Y."/>
        </authorList>
    </citation>
    <scope>NUCLEOTIDE SEQUENCE [LARGE SCALE GENOMIC DNA]</scope>
    <source>
        <strain evidence="4 5">JCM 16921</strain>
    </source>
</reference>
<accession>A0A7C8FU48</accession>
<dbReference type="PROSITE" id="PS51352">
    <property type="entry name" value="THIOREDOXIN_2"/>
    <property type="match status" value="1"/>
</dbReference>
<keyword evidence="1" id="KW-1015">Disulfide bond</keyword>
<dbReference type="EMBL" id="WBKA01000003">
    <property type="protein sequence ID" value="KAB1632275.1"/>
    <property type="molecule type" value="Genomic_DNA"/>
</dbReference>
<dbReference type="RefSeq" id="WP_158036053.1">
    <property type="nucleotide sequence ID" value="NZ_BAAAZV010000017.1"/>
</dbReference>
<feature type="domain" description="Thioredoxin" evidence="3">
    <location>
        <begin position="1"/>
        <end position="105"/>
    </location>
</feature>
<dbReference type="Proteomes" id="UP000481339">
    <property type="component" value="Unassembled WGS sequence"/>
</dbReference>
<dbReference type="SUPFAM" id="SSF52833">
    <property type="entry name" value="Thioredoxin-like"/>
    <property type="match status" value="1"/>
</dbReference>
<evidence type="ECO:0000256" key="2">
    <source>
        <dbReference type="SAM" id="MobiDB-lite"/>
    </source>
</evidence>
<dbReference type="InterPro" id="IPR013766">
    <property type="entry name" value="Thioredoxin_domain"/>
</dbReference>
<name>A0A7C8FU48_9MICO</name>
<dbReference type="AlphaFoldDB" id="A0A7C8FU48"/>